<protein>
    <submittedName>
        <fullName evidence="1">Uncharacterized protein</fullName>
    </submittedName>
</protein>
<sequence>MAYVTVDDGNETFVFNVLNNHKQFSLSLWSYKNMELGKKWEHLDAFEISNIVRRDVVISEDVKQKALEQFCKEVAFN</sequence>
<reference evidence="1 2" key="1">
    <citation type="submission" date="2018-01" db="EMBL/GenBank/DDBJ databases">
        <title>Whole genome sequencing of Histamine producing bacteria.</title>
        <authorList>
            <person name="Butler K."/>
        </authorList>
    </citation>
    <scope>NUCLEOTIDE SEQUENCE [LARGE SCALE GENOMIC DNA]</scope>
    <source>
        <strain evidence="1 2">FS-7.2</strain>
    </source>
</reference>
<dbReference type="RefSeq" id="WP_107289118.1">
    <property type="nucleotide sequence ID" value="NZ_PYNF01000003.1"/>
</dbReference>
<name>A0A2T3KL93_9GAMM</name>
<accession>A0A2T3KL93</accession>
<gene>
    <name evidence="1" type="ORF">C9J27_04970</name>
</gene>
<dbReference type="EMBL" id="PYNF01000003">
    <property type="protein sequence ID" value="PSV00488.1"/>
    <property type="molecule type" value="Genomic_DNA"/>
</dbReference>
<evidence type="ECO:0000313" key="1">
    <source>
        <dbReference type="EMBL" id="PSV00488.1"/>
    </source>
</evidence>
<organism evidence="1 2">
    <name type="scientific">Photobacterium kishitanii</name>
    <dbReference type="NCBI Taxonomy" id="318456"/>
    <lineage>
        <taxon>Bacteria</taxon>
        <taxon>Pseudomonadati</taxon>
        <taxon>Pseudomonadota</taxon>
        <taxon>Gammaproteobacteria</taxon>
        <taxon>Vibrionales</taxon>
        <taxon>Vibrionaceae</taxon>
        <taxon>Photobacterium</taxon>
    </lineage>
</organism>
<evidence type="ECO:0000313" key="2">
    <source>
        <dbReference type="Proteomes" id="UP000241426"/>
    </source>
</evidence>
<dbReference type="Proteomes" id="UP000241426">
    <property type="component" value="Unassembled WGS sequence"/>
</dbReference>
<dbReference type="AlphaFoldDB" id="A0A2T3KL93"/>
<proteinExistence type="predicted"/>
<comment type="caution">
    <text evidence="1">The sequence shown here is derived from an EMBL/GenBank/DDBJ whole genome shotgun (WGS) entry which is preliminary data.</text>
</comment>